<comment type="similarity">
    <text evidence="6">Belongs to the peptidase M24A family. Methionine aminopeptidase type 1 subfamily.</text>
</comment>
<dbReference type="Gene3D" id="3.90.230.10">
    <property type="entry name" value="Creatinase/methionine aminopeptidase superfamily"/>
    <property type="match status" value="1"/>
</dbReference>
<reference evidence="9 10" key="1">
    <citation type="journal article" date="2008" name="BMC Genomics">
        <title>The linear chromosome of the plant-pathogenic mycoplasma 'Candidatus Phytoplasma mali'.</title>
        <authorList>
            <person name="Kube M."/>
            <person name="Schneider B."/>
            <person name="Kuhl H."/>
            <person name="Dandekar T."/>
            <person name="Heitmann K."/>
            <person name="Migdoll A.M."/>
            <person name="Reinhardt R."/>
            <person name="Seemueller E."/>
        </authorList>
    </citation>
    <scope>NUCLEOTIDE SEQUENCE [LARGE SCALE GENOMIC DNA]</scope>
    <source>
        <strain evidence="9 10">AT</strain>
    </source>
</reference>
<keyword evidence="4 6" id="KW-0479">Metal-binding</keyword>
<keyword evidence="5 6" id="KW-0378">Hydrolase</keyword>
<protein>
    <recommendedName>
        <fullName evidence="6 7">Methionine aminopeptidase</fullName>
        <shortName evidence="6">MAP</shortName>
        <shortName evidence="6">MetAP</shortName>
        <ecNumber evidence="6 7">3.4.11.18</ecNumber>
    </recommendedName>
    <alternativeName>
        <fullName evidence="6">Peptidase M</fullName>
    </alternativeName>
</protein>
<evidence type="ECO:0000256" key="4">
    <source>
        <dbReference type="ARBA" id="ARBA00022723"/>
    </source>
</evidence>
<dbReference type="Proteomes" id="UP000002020">
    <property type="component" value="Chromosome"/>
</dbReference>
<dbReference type="Pfam" id="PF00557">
    <property type="entry name" value="Peptidase_M24"/>
    <property type="match status" value="1"/>
</dbReference>
<dbReference type="CDD" id="cd01086">
    <property type="entry name" value="MetAP1"/>
    <property type="match status" value="1"/>
</dbReference>
<dbReference type="eggNOG" id="COG0024">
    <property type="taxonomic scope" value="Bacteria"/>
</dbReference>
<evidence type="ECO:0000256" key="2">
    <source>
        <dbReference type="ARBA" id="ARBA00022438"/>
    </source>
</evidence>
<dbReference type="AlphaFoldDB" id="B3R012"/>
<keyword evidence="10" id="KW-1185">Reference proteome</keyword>
<comment type="catalytic activity">
    <reaction evidence="6 7">
        <text>Release of N-terminal amino acids, preferentially methionine, from peptides and arylamides.</text>
        <dbReference type="EC" id="3.4.11.18"/>
    </reaction>
</comment>
<feature type="binding site" evidence="6">
    <location>
        <position position="77"/>
    </location>
    <ligand>
        <name>substrate</name>
    </ligand>
</feature>
<gene>
    <name evidence="6 9" type="primary">map</name>
    <name evidence="9" type="ordered locus">ATP_00362</name>
</gene>
<dbReference type="PANTHER" id="PTHR43330">
    <property type="entry name" value="METHIONINE AMINOPEPTIDASE"/>
    <property type="match status" value="1"/>
</dbReference>
<dbReference type="InterPro" id="IPR001714">
    <property type="entry name" value="Pept_M24_MAP"/>
</dbReference>
<sequence>MILIKTENEINLMKQAGFILKTLRKMLSLYLKPGISTYYLDILAKNFIKKQRAVSAFKDYQGFSKHICTSVNEVVVHGIPSKKQILKSGDIITIDLGINYKGYFVDSAFTYAIGSVETPIIQLIEVTQKALYEGLKQVKPNNYIVDISRAIEEFIKPYGYGIVKDFTGHGIGKNLHEEPYIPNCIVVDQENVELKPGMIFCIEPMITLGNEEIEILLDNWTAVTVDRSLSAHFEHTVLVTEKGYEILT</sequence>
<accession>B3R012</accession>
<evidence type="ECO:0000256" key="6">
    <source>
        <dbReference type="HAMAP-Rule" id="MF_01974"/>
    </source>
</evidence>
<dbReference type="PRINTS" id="PR00599">
    <property type="entry name" value="MAPEPTIDASE"/>
</dbReference>
<keyword evidence="2 6" id="KW-0031">Aminopeptidase</keyword>
<dbReference type="KEGG" id="pml:ATP_00362"/>
<evidence type="ECO:0000259" key="8">
    <source>
        <dbReference type="Pfam" id="PF00557"/>
    </source>
</evidence>
<feature type="binding site" evidence="6">
    <location>
        <position position="234"/>
    </location>
    <ligand>
        <name>a divalent metal cation</name>
        <dbReference type="ChEBI" id="CHEBI:60240"/>
        <label>2</label>
        <note>catalytic</note>
    </ligand>
</feature>
<evidence type="ECO:0000256" key="5">
    <source>
        <dbReference type="ARBA" id="ARBA00022801"/>
    </source>
</evidence>
<dbReference type="GO" id="GO:0070006">
    <property type="term" value="F:metalloaminopeptidase activity"/>
    <property type="evidence" value="ECO:0007669"/>
    <property type="project" value="UniProtKB-UniRule"/>
</dbReference>
<dbReference type="HOGENOM" id="CLU_015857_0_1_14"/>
<feature type="binding site" evidence="6">
    <location>
        <position position="106"/>
    </location>
    <ligand>
        <name>a divalent metal cation</name>
        <dbReference type="ChEBI" id="CHEBI:60240"/>
        <label>2</label>
        <note>catalytic</note>
    </ligand>
</feature>
<organism evidence="9 10">
    <name type="scientific">Phytoplasma mali (strain AT)</name>
    <dbReference type="NCBI Taxonomy" id="482235"/>
    <lineage>
        <taxon>Bacteria</taxon>
        <taxon>Bacillati</taxon>
        <taxon>Mycoplasmatota</taxon>
        <taxon>Mollicutes</taxon>
        <taxon>Acholeplasmatales</taxon>
        <taxon>Acholeplasmataceae</taxon>
        <taxon>Candidatus Phytoplasma</taxon>
        <taxon>16SrX (Apple proliferation group)</taxon>
    </lineage>
</organism>
<dbReference type="HAMAP" id="MF_01974">
    <property type="entry name" value="MetAP_1"/>
    <property type="match status" value="1"/>
</dbReference>
<dbReference type="NCBIfam" id="TIGR00500">
    <property type="entry name" value="met_pdase_I"/>
    <property type="match status" value="1"/>
</dbReference>
<feature type="binding site" evidence="6">
    <location>
        <position position="169"/>
    </location>
    <ligand>
        <name>a divalent metal cation</name>
        <dbReference type="ChEBI" id="CHEBI:60240"/>
        <label>2</label>
        <note>catalytic</note>
    </ligand>
</feature>
<dbReference type="InterPro" id="IPR000994">
    <property type="entry name" value="Pept_M24"/>
</dbReference>
<evidence type="ECO:0000313" key="9">
    <source>
        <dbReference type="EMBL" id="CAP18549.1"/>
    </source>
</evidence>
<feature type="binding site" evidence="6">
    <location>
        <position position="234"/>
    </location>
    <ligand>
        <name>a divalent metal cation</name>
        <dbReference type="ChEBI" id="CHEBI:60240"/>
        <label>1</label>
    </ligand>
</feature>
<dbReference type="EC" id="3.4.11.18" evidence="6 7"/>
<comment type="cofactor">
    <cofactor evidence="6">
        <name>Co(2+)</name>
        <dbReference type="ChEBI" id="CHEBI:48828"/>
    </cofactor>
    <cofactor evidence="6">
        <name>Zn(2+)</name>
        <dbReference type="ChEBI" id="CHEBI:29105"/>
    </cofactor>
    <cofactor evidence="6">
        <name>Mn(2+)</name>
        <dbReference type="ChEBI" id="CHEBI:29035"/>
    </cofactor>
    <cofactor evidence="6">
        <name>Fe(2+)</name>
        <dbReference type="ChEBI" id="CHEBI:29033"/>
    </cofactor>
    <text evidence="6">Binds 2 divalent metal cations per subunit. Has a high-affinity and a low affinity metal-binding site. The true nature of the physiological cofactor is under debate. The enzyme is active with cobalt, zinc, manganese or divalent iron ions. Most likely, methionine aminopeptidases function as mononuclear Fe(2+)-metalloproteases under physiological conditions, and the catalytically relevant metal-binding site has been assigned to the histidine-containing high-affinity site.</text>
</comment>
<dbReference type="GO" id="GO:0004239">
    <property type="term" value="F:initiator methionyl aminopeptidase activity"/>
    <property type="evidence" value="ECO:0007669"/>
    <property type="project" value="UniProtKB-UniRule"/>
</dbReference>
<evidence type="ECO:0000256" key="3">
    <source>
        <dbReference type="ARBA" id="ARBA00022670"/>
    </source>
</evidence>
<dbReference type="GO" id="GO:0046872">
    <property type="term" value="F:metal ion binding"/>
    <property type="evidence" value="ECO:0007669"/>
    <property type="project" value="UniProtKB-UniRule"/>
</dbReference>
<dbReference type="GO" id="GO:0006508">
    <property type="term" value="P:proteolysis"/>
    <property type="evidence" value="ECO:0007669"/>
    <property type="project" value="UniProtKB-KW"/>
</dbReference>
<dbReference type="EMBL" id="CU469464">
    <property type="protein sequence ID" value="CAP18549.1"/>
    <property type="molecule type" value="Genomic_DNA"/>
</dbReference>
<feature type="binding site" evidence="6">
    <location>
        <position position="95"/>
    </location>
    <ligand>
        <name>a divalent metal cation</name>
        <dbReference type="ChEBI" id="CHEBI:60240"/>
        <label>1</label>
    </ligand>
</feature>
<name>B3R012_PHYMT</name>
<dbReference type="SUPFAM" id="SSF55920">
    <property type="entry name" value="Creatinase/aminopeptidase"/>
    <property type="match status" value="1"/>
</dbReference>
<dbReference type="STRING" id="37692.ATP_00362"/>
<feature type="domain" description="Peptidase M24" evidence="8">
    <location>
        <begin position="12"/>
        <end position="241"/>
    </location>
</feature>
<dbReference type="PANTHER" id="PTHR43330:SF27">
    <property type="entry name" value="METHIONINE AMINOPEPTIDASE"/>
    <property type="match status" value="1"/>
</dbReference>
<comment type="function">
    <text evidence="1 6">Removes the N-terminal methionine from nascent proteins. The N-terminal methionine is often cleaved when the second residue in the primary sequence is small and uncharged (Met-Ala-, Cys, Gly, Pro, Ser, Thr, or Val). Requires deformylation of the N(alpha)-formylated initiator methionine before it can be hydrolyzed.</text>
</comment>
<feature type="binding site" evidence="6">
    <location>
        <position position="203"/>
    </location>
    <ligand>
        <name>a divalent metal cation</name>
        <dbReference type="ChEBI" id="CHEBI:60240"/>
        <label>2</label>
        <note>catalytic</note>
    </ligand>
</feature>
<evidence type="ECO:0000256" key="7">
    <source>
        <dbReference type="RuleBase" id="RU003653"/>
    </source>
</evidence>
<dbReference type="InterPro" id="IPR036005">
    <property type="entry name" value="Creatinase/aminopeptidase-like"/>
</dbReference>
<dbReference type="GO" id="GO:0005829">
    <property type="term" value="C:cytosol"/>
    <property type="evidence" value="ECO:0007669"/>
    <property type="project" value="TreeGrafter"/>
</dbReference>
<evidence type="ECO:0000313" key="10">
    <source>
        <dbReference type="Proteomes" id="UP000002020"/>
    </source>
</evidence>
<proteinExistence type="inferred from homology"/>
<keyword evidence="3 6" id="KW-0645">Protease</keyword>
<feature type="binding site" evidence="6">
    <location>
        <position position="106"/>
    </location>
    <ligand>
        <name>a divalent metal cation</name>
        <dbReference type="ChEBI" id="CHEBI:60240"/>
        <label>1</label>
    </ligand>
</feature>
<feature type="binding site" evidence="6">
    <location>
        <position position="176"/>
    </location>
    <ligand>
        <name>substrate</name>
    </ligand>
</feature>
<evidence type="ECO:0000256" key="1">
    <source>
        <dbReference type="ARBA" id="ARBA00002521"/>
    </source>
</evidence>
<dbReference type="InterPro" id="IPR002467">
    <property type="entry name" value="Pept_M24A_MAP1"/>
</dbReference>
<comment type="subunit">
    <text evidence="6">Monomer.</text>
</comment>